<dbReference type="Proteomes" id="UP001458880">
    <property type="component" value="Unassembled WGS sequence"/>
</dbReference>
<gene>
    <name evidence="1" type="ORF">QE152_g15825</name>
</gene>
<evidence type="ECO:0008006" key="3">
    <source>
        <dbReference type="Google" id="ProtNLM"/>
    </source>
</evidence>
<evidence type="ECO:0000313" key="2">
    <source>
        <dbReference type="Proteomes" id="UP001458880"/>
    </source>
</evidence>
<sequence>MDVNHPTAIQAEKDDDSTQQRAISALDIHGDASCTLAREQPDPDRRMLRYTIHIGYRINKVFNHLLAQLWKITKEKRIETTIIRRKWKWIGHTCRKPNNNIIRQALKYSIAGKRKIGRPRNTWRRTIQDELGQLGTWNETRSVARDRTKWRDMVEGLRKNLKAWE</sequence>
<organism evidence="1 2">
    <name type="scientific">Popillia japonica</name>
    <name type="common">Japanese beetle</name>
    <dbReference type="NCBI Taxonomy" id="7064"/>
    <lineage>
        <taxon>Eukaryota</taxon>
        <taxon>Metazoa</taxon>
        <taxon>Ecdysozoa</taxon>
        <taxon>Arthropoda</taxon>
        <taxon>Hexapoda</taxon>
        <taxon>Insecta</taxon>
        <taxon>Pterygota</taxon>
        <taxon>Neoptera</taxon>
        <taxon>Endopterygota</taxon>
        <taxon>Coleoptera</taxon>
        <taxon>Polyphaga</taxon>
        <taxon>Scarabaeiformia</taxon>
        <taxon>Scarabaeidae</taxon>
        <taxon>Rutelinae</taxon>
        <taxon>Popillia</taxon>
    </lineage>
</organism>
<comment type="caution">
    <text evidence="1">The sequence shown here is derived from an EMBL/GenBank/DDBJ whole genome shotgun (WGS) entry which is preliminary data.</text>
</comment>
<keyword evidence="2" id="KW-1185">Reference proteome</keyword>
<accession>A0AAW1L858</accession>
<name>A0AAW1L858_POPJA</name>
<dbReference type="AlphaFoldDB" id="A0AAW1L858"/>
<evidence type="ECO:0000313" key="1">
    <source>
        <dbReference type="EMBL" id="KAK9729599.1"/>
    </source>
</evidence>
<reference evidence="1 2" key="1">
    <citation type="journal article" date="2024" name="BMC Genomics">
        <title>De novo assembly and annotation of Popillia japonica's genome with initial clues to its potential as an invasive pest.</title>
        <authorList>
            <person name="Cucini C."/>
            <person name="Boschi S."/>
            <person name="Funari R."/>
            <person name="Cardaioli E."/>
            <person name="Iannotti N."/>
            <person name="Marturano G."/>
            <person name="Paoli F."/>
            <person name="Bruttini M."/>
            <person name="Carapelli A."/>
            <person name="Frati F."/>
            <person name="Nardi F."/>
        </authorList>
    </citation>
    <scope>NUCLEOTIDE SEQUENCE [LARGE SCALE GENOMIC DNA]</scope>
    <source>
        <strain evidence="1">DMR45628</strain>
    </source>
</reference>
<protein>
    <recommendedName>
        <fullName evidence="3">Endonuclease-reverse transcriptase</fullName>
    </recommendedName>
</protein>
<dbReference type="EMBL" id="JASPKY010000159">
    <property type="protein sequence ID" value="KAK9729599.1"/>
    <property type="molecule type" value="Genomic_DNA"/>
</dbReference>
<proteinExistence type="predicted"/>